<dbReference type="AlphaFoldDB" id="A0AAP0PHB3"/>
<dbReference type="EMBL" id="JBBNAE010000002">
    <property type="protein sequence ID" value="KAK9144893.1"/>
    <property type="molecule type" value="Genomic_DNA"/>
</dbReference>
<evidence type="ECO:0000313" key="2">
    <source>
        <dbReference type="EMBL" id="KAK9144893.1"/>
    </source>
</evidence>
<dbReference type="Pfam" id="PF12043">
    <property type="entry name" value="DUF3527"/>
    <property type="match status" value="1"/>
</dbReference>
<feature type="compositionally biased region" description="Low complexity" evidence="1">
    <location>
        <begin position="268"/>
        <end position="278"/>
    </location>
</feature>
<name>A0AAP0PHB3_9MAGN</name>
<protein>
    <submittedName>
        <fullName evidence="2">Uncharacterized protein</fullName>
    </submittedName>
</protein>
<organism evidence="2 3">
    <name type="scientific">Stephania japonica</name>
    <dbReference type="NCBI Taxonomy" id="461633"/>
    <lineage>
        <taxon>Eukaryota</taxon>
        <taxon>Viridiplantae</taxon>
        <taxon>Streptophyta</taxon>
        <taxon>Embryophyta</taxon>
        <taxon>Tracheophyta</taxon>
        <taxon>Spermatophyta</taxon>
        <taxon>Magnoliopsida</taxon>
        <taxon>Ranunculales</taxon>
        <taxon>Menispermaceae</taxon>
        <taxon>Menispermoideae</taxon>
        <taxon>Cissampelideae</taxon>
        <taxon>Stephania</taxon>
    </lineage>
</organism>
<dbReference type="Proteomes" id="UP001417504">
    <property type="component" value="Unassembled WGS sequence"/>
</dbReference>
<keyword evidence="3" id="KW-1185">Reference proteome</keyword>
<comment type="caution">
    <text evidence="2">The sequence shown here is derived from an EMBL/GenBank/DDBJ whole genome shotgun (WGS) entry which is preliminary data.</text>
</comment>
<gene>
    <name evidence="2" type="ORF">Sjap_004796</name>
</gene>
<dbReference type="PANTHER" id="PTHR31390:SF0">
    <property type="entry name" value="DOMAIN PROTEIN, PUTATIVE (DUF3527)-RELATED"/>
    <property type="match status" value="1"/>
</dbReference>
<reference evidence="2 3" key="1">
    <citation type="submission" date="2024-01" db="EMBL/GenBank/DDBJ databases">
        <title>Genome assemblies of Stephania.</title>
        <authorList>
            <person name="Yang L."/>
        </authorList>
    </citation>
    <scope>NUCLEOTIDE SEQUENCE [LARGE SCALE GENOMIC DNA]</scope>
    <source>
        <strain evidence="2">QJT</strain>
        <tissue evidence="2">Leaf</tissue>
    </source>
</reference>
<dbReference type="InterPro" id="IPR021916">
    <property type="entry name" value="DUF3527"/>
</dbReference>
<proteinExistence type="predicted"/>
<accession>A0AAP0PHB3</accession>
<evidence type="ECO:0000313" key="3">
    <source>
        <dbReference type="Proteomes" id="UP001417504"/>
    </source>
</evidence>
<evidence type="ECO:0000256" key="1">
    <source>
        <dbReference type="SAM" id="MobiDB-lite"/>
    </source>
</evidence>
<sequence>MGLYTEFGYNDFIYIPEDFHPSFFCPKAEVMNSNGKFINQSYLISSLHDEFIEISCGNPLASSRVAHDPAFTDLKAPSERLIYVEERKKIDMSHNGDITSFNIMGNLINDESGPCWEKKRPSLISLNMDANLKSDSKTSTAAASGGFLDLSFYRSSIQGCVTDISVSSDGYIDICTGMKNIEYNPGEVESESPLELKFECNKTFGCLDDDNALMKKERMLISPKFSLERTEMTLLPFKSEQMESKVGPRTQFLSPFKKIAERLEPFIKSKSQQSSPKSMPEPGDAVSKGLRNMRKRSLNRLLLSDFLNIEHQTDSGCQCIAEDRSSVAASPTHLSGLLKLKIEHGVPFFEFSLKDPEILLTAKVWKTGDSFNCAYTFHSLDSRMTDCKHHAKLQRKDNSMLGQMQVSCHLCPKMRRNGTSGYSMVAESVLYDVVRARKDLCTKESSNCSCSTNSLNPTDCSSEQKEAIPEDDDSDALNNIPWATSLLQRNIQTAAVSVEIPFDDAEKMENKAGVEKPFSFSDMSAVSWKNKDVINCINLSNVKVITSSGIHGVPSTDGSVGPSSILDRWRLGGGCDCGGWDMACPLLVFECPTIQDIEQKPFMKRSRPLEFFVEGLKEEMPTISIEVIDEGLYSVKFHSRLSMLQAFSISVAIVHGSEICSLVRKESDGKDLHCNSPKLLLEEEVKFFVDALAQEKKKVGNTTNAILQSSLLNPPFSPYARS</sequence>
<dbReference type="PANTHER" id="PTHR31390">
    <property type="entry name" value="EXPRESSED PROTEIN"/>
    <property type="match status" value="1"/>
</dbReference>
<feature type="region of interest" description="Disordered" evidence="1">
    <location>
        <begin position="267"/>
        <end position="287"/>
    </location>
</feature>